<proteinExistence type="predicted"/>
<reference evidence="2" key="1">
    <citation type="submission" date="2016-10" db="EMBL/GenBank/DDBJ databases">
        <authorList>
            <person name="Varghese N."/>
            <person name="Submissions S."/>
        </authorList>
    </citation>
    <scope>NUCLEOTIDE SEQUENCE [LARGE SCALE GENOMIC DNA]</scope>
    <source>
        <strain evidence="2">DSM 45789</strain>
    </source>
</reference>
<gene>
    <name evidence="1" type="ORF">SAMN05444972_106135</name>
</gene>
<dbReference type="EMBL" id="FPAA01000006">
    <property type="protein sequence ID" value="SFS71771.1"/>
    <property type="molecule type" value="Genomic_DNA"/>
</dbReference>
<evidence type="ECO:0000313" key="2">
    <source>
        <dbReference type="Proteomes" id="UP000198660"/>
    </source>
</evidence>
<accession>A0A1I6S495</accession>
<organism evidence="1 2">
    <name type="scientific">Marininema halotolerans</name>
    <dbReference type="NCBI Taxonomy" id="1155944"/>
    <lineage>
        <taxon>Bacteria</taxon>
        <taxon>Bacillati</taxon>
        <taxon>Bacillota</taxon>
        <taxon>Bacilli</taxon>
        <taxon>Bacillales</taxon>
        <taxon>Thermoactinomycetaceae</taxon>
        <taxon>Marininema</taxon>
    </lineage>
</organism>
<dbReference type="Proteomes" id="UP000198660">
    <property type="component" value="Unassembled WGS sequence"/>
</dbReference>
<name>A0A1I6S495_9BACL</name>
<evidence type="ECO:0000313" key="1">
    <source>
        <dbReference type="EMBL" id="SFS71771.1"/>
    </source>
</evidence>
<keyword evidence="2" id="KW-1185">Reference proteome</keyword>
<sequence>MNRKDLAIRRNQIEEAGSVLSNNLCESHFFSLYEDRGQEIRLPPIAYNHITSLHTLALQSLD</sequence>
<protein>
    <submittedName>
        <fullName evidence="1">Uncharacterized protein</fullName>
    </submittedName>
</protein>
<dbReference type="AlphaFoldDB" id="A0A1I6S495"/>